<dbReference type="AlphaFoldDB" id="A0AAV0Z8Y3"/>
<keyword evidence="1" id="KW-1133">Transmembrane helix</keyword>
<sequence>MLRCKFVTAKHGLHTLLPIMLFFFLPFLFISIIQRELSIAGVPAVIAAYVAVWHPAAQYVGCSDGEEKATVLAVLSDCEKFLDRAASILFLKKNYNFLSQIT</sequence>
<gene>
    <name evidence="2" type="ORF">VFH_I118200</name>
</gene>
<evidence type="ECO:0000313" key="2">
    <source>
        <dbReference type="EMBL" id="CAI8593978.1"/>
    </source>
</evidence>
<dbReference type="EMBL" id="OX451735">
    <property type="protein sequence ID" value="CAI8593978.1"/>
    <property type="molecule type" value="Genomic_DNA"/>
</dbReference>
<evidence type="ECO:0000256" key="1">
    <source>
        <dbReference type="SAM" id="Phobius"/>
    </source>
</evidence>
<proteinExistence type="predicted"/>
<keyword evidence="1" id="KW-0472">Membrane</keyword>
<protein>
    <submittedName>
        <fullName evidence="2">Uncharacterized protein</fullName>
    </submittedName>
</protein>
<feature type="transmembrane region" description="Helical" evidence="1">
    <location>
        <begin position="12"/>
        <end position="33"/>
    </location>
</feature>
<organism evidence="2 3">
    <name type="scientific">Vicia faba</name>
    <name type="common">Broad bean</name>
    <name type="synonym">Faba vulgaris</name>
    <dbReference type="NCBI Taxonomy" id="3906"/>
    <lineage>
        <taxon>Eukaryota</taxon>
        <taxon>Viridiplantae</taxon>
        <taxon>Streptophyta</taxon>
        <taxon>Embryophyta</taxon>
        <taxon>Tracheophyta</taxon>
        <taxon>Spermatophyta</taxon>
        <taxon>Magnoliopsida</taxon>
        <taxon>eudicotyledons</taxon>
        <taxon>Gunneridae</taxon>
        <taxon>Pentapetalae</taxon>
        <taxon>rosids</taxon>
        <taxon>fabids</taxon>
        <taxon>Fabales</taxon>
        <taxon>Fabaceae</taxon>
        <taxon>Papilionoideae</taxon>
        <taxon>50 kb inversion clade</taxon>
        <taxon>NPAAA clade</taxon>
        <taxon>Hologalegina</taxon>
        <taxon>IRL clade</taxon>
        <taxon>Fabeae</taxon>
        <taxon>Vicia</taxon>
    </lineage>
</organism>
<keyword evidence="3" id="KW-1185">Reference proteome</keyword>
<accession>A0AAV0Z8Y3</accession>
<dbReference type="Proteomes" id="UP001157006">
    <property type="component" value="Chromosome 1S"/>
</dbReference>
<name>A0AAV0Z8Y3_VICFA</name>
<reference evidence="2 3" key="1">
    <citation type="submission" date="2023-01" db="EMBL/GenBank/DDBJ databases">
        <authorList>
            <person name="Kreplak J."/>
        </authorList>
    </citation>
    <scope>NUCLEOTIDE SEQUENCE [LARGE SCALE GENOMIC DNA]</scope>
</reference>
<keyword evidence="1" id="KW-0812">Transmembrane</keyword>
<evidence type="ECO:0000313" key="3">
    <source>
        <dbReference type="Proteomes" id="UP001157006"/>
    </source>
</evidence>